<name>A0AAV2SD51_MEGNR</name>
<feature type="chain" id="PRO_5043495011" description="C-type lectin domain-containing protein" evidence="1">
    <location>
        <begin position="23"/>
        <end position="236"/>
    </location>
</feature>
<protein>
    <recommendedName>
        <fullName evidence="2">C-type lectin domain-containing protein</fullName>
    </recommendedName>
</protein>
<dbReference type="SMART" id="SM00034">
    <property type="entry name" value="CLECT"/>
    <property type="match status" value="1"/>
</dbReference>
<dbReference type="PROSITE" id="PS50041">
    <property type="entry name" value="C_TYPE_LECTIN_2"/>
    <property type="match status" value="1"/>
</dbReference>
<dbReference type="Proteomes" id="UP001497623">
    <property type="component" value="Unassembled WGS sequence"/>
</dbReference>
<organism evidence="3 4">
    <name type="scientific">Meganyctiphanes norvegica</name>
    <name type="common">Northern krill</name>
    <name type="synonym">Thysanopoda norvegica</name>
    <dbReference type="NCBI Taxonomy" id="48144"/>
    <lineage>
        <taxon>Eukaryota</taxon>
        <taxon>Metazoa</taxon>
        <taxon>Ecdysozoa</taxon>
        <taxon>Arthropoda</taxon>
        <taxon>Crustacea</taxon>
        <taxon>Multicrustacea</taxon>
        <taxon>Malacostraca</taxon>
        <taxon>Eumalacostraca</taxon>
        <taxon>Eucarida</taxon>
        <taxon>Euphausiacea</taxon>
        <taxon>Euphausiidae</taxon>
        <taxon>Meganyctiphanes</taxon>
    </lineage>
</organism>
<evidence type="ECO:0000313" key="3">
    <source>
        <dbReference type="EMBL" id="CAL4171644.1"/>
    </source>
</evidence>
<evidence type="ECO:0000259" key="2">
    <source>
        <dbReference type="PROSITE" id="PS50041"/>
    </source>
</evidence>
<keyword evidence="1" id="KW-0732">Signal</keyword>
<evidence type="ECO:0000313" key="4">
    <source>
        <dbReference type="Proteomes" id="UP001497623"/>
    </source>
</evidence>
<accession>A0AAV2SD51</accession>
<dbReference type="SUPFAM" id="SSF56436">
    <property type="entry name" value="C-type lectin-like"/>
    <property type="match status" value="1"/>
</dbReference>
<dbReference type="InterPro" id="IPR016186">
    <property type="entry name" value="C-type_lectin-like/link_sf"/>
</dbReference>
<dbReference type="EMBL" id="CAXKWB010051724">
    <property type="protein sequence ID" value="CAL4171644.1"/>
    <property type="molecule type" value="Genomic_DNA"/>
</dbReference>
<feature type="signal peptide" evidence="1">
    <location>
        <begin position="1"/>
        <end position="22"/>
    </location>
</feature>
<dbReference type="Pfam" id="PF00059">
    <property type="entry name" value="Lectin_C"/>
    <property type="match status" value="1"/>
</dbReference>
<evidence type="ECO:0000256" key="1">
    <source>
        <dbReference type="SAM" id="SignalP"/>
    </source>
</evidence>
<reference evidence="3 4" key="1">
    <citation type="submission" date="2024-05" db="EMBL/GenBank/DDBJ databases">
        <authorList>
            <person name="Wallberg A."/>
        </authorList>
    </citation>
    <scope>NUCLEOTIDE SEQUENCE [LARGE SCALE GENOMIC DNA]</scope>
</reference>
<dbReference type="AlphaFoldDB" id="A0AAV2SD51"/>
<dbReference type="Gene3D" id="3.10.100.10">
    <property type="entry name" value="Mannose-Binding Protein A, subunit A"/>
    <property type="match status" value="1"/>
</dbReference>
<dbReference type="InterPro" id="IPR001304">
    <property type="entry name" value="C-type_lectin-like"/>
</dbReference>
<sequence length="236" mass="26927">MRLISCYTLAFVLLGHIHNSLQEPQMSKDELKNLIINHEIRLEEKLSNLMEAKMADLLGFVNNTMRSVTEDLKELKNLQKSSVIEIKKSVNRGIGGFVNVNGTYLMFSSEKRTWTAAKDDCERFSSRLVVAPNLRWLLTYIRSNRKLYIHQYWVGASDQPPAEAGTYEWLDGTPVDSDLWFGGLPPNDDYFDYVGKPGQTCVKLHSRVGDYKIGLIATSDTNCYGSDVYHYICEQL</sequence>
<comment type="caution">
    <text evidence="3">The sequence shown here is derived from an EMBL/GenBank/DDBJ whole genome shotgun (WGS) entry which is preliminary data.</text>
</comment>
<dbReference type="CDD" id="cd00037">
    <property type="entry name" value="CLECT"/>
    <property type="match status" value="1"/>
</dbReference>
<proteinExistence type="predicted"/>
<feature type="domain" description="C-type lectin" evidence="2">
    <location>
        <begin position="100"/>
        <end position="212"/>
    </location>
</feature>
<gene>
    <name evidence="3" type="ORF">MNOR_LOCUS34180</name>
</gene>
<dbReference type="InterPro" id="IPR016187">
    <property type="entry name" value="CTDL_fold"/>
</dbReference>
<keyword evidence="4" id="KW-1185">Reference proteome</keyword>